<name>A0A8S3F8B0_9BILA</name>
<keyword evidence="1" id="KW-0812">Transmembrane</keyword>
<dbReference type="Proteomes" id="UP000676336">
    <property type="component" value="Unassembled WGS sequence"/>
</dbReference>
<reference evidence="3" key="1">
    <citation type="submission" date="2021-02" db="EMBL/GenBank/DDBJ databases">
        <authorList>
            <person name="Nowell W R."/>
        </authorList>
    </citation>
    <scope>NUCLEOTIDE SEQUENCE</scope>
</reference>
<sequence>MHNDLMLLYSLFFLSIIIIRITHGQQTVIYVKRGDVVELCDNRSTSIYAYEYRSFDGKKDLILEPSRNDRYSNPYRTSLLRINNVNESDSGLYKCPQDDIEWQKLQVYSKFK</sequence>
<proteinExistence type="predicted"/>
<dbReference type="SUPFAM" id="SSF48726">
    <property type="entry name" value="Immunoglobulin"/>
    <property type="match status" value="1"/>
</dbReference>
<dbReference type="InterPro" id="IPR036179">
    <property type="entry name" value="Ig-like_dom_sf"/>
</dbReference>
<gene>
    <name evidence="2" type="ORF">BYL167_LOCUS55572</name>
    <name evidence="3" type="ORF">GIL414_LOCUS63105</name>
    <name evidence="4" type="ORF">SMN809_LOCUS62230</name>
</gene>
<evidence type="ECO:0000256" key="1">
    <source>
        <dbReference type="SAM" id="Phobius"/>
    </source>
</evidence>
<keyword evidence="1" id="KW-1133">Transmembrane helix</keyword>
<evidence type="ECO:0000313" key="4">
    <source>
        <dbReference type="EMBL" id="CAF5114156.1"/>
    </source>
</evidence>
<dbReference type="EMBL" id="CAJOBI010256455">
    <property type="protein sequence ID" value="CAF5114156.1"/>
    <property type="molecule type" value="Genomic_DNA"/>
</dbReference>
<dbReference type="EMBL" id="CAJOBJ010259546">
    <property type="protein sequence ID" value="CAF5109585.1"/>
    <property type="molecule type" value="Genomic_DNA"/>
</dbReference>
<evidence type="ECO:0008006" key="6">
    <source>
        <dbReference type="Google" id="ProtNLM"/>
    </source>
</evidence>
<accession>A0A8S3F8B0</accession>
<keyword evidence="1" id="KW-0472">Membrane</keyword>
<feature type="transmembrane region" description="Helical" evidence="1">
    <location>
        <begin position="6"/>
        <end position="23"/>
    </location>
</feature>
<protein>
    <recommendedName>
        <fullName evidence="6">Immunoglobulin subtype domain-containing protein</fullName>
    </recommendedName>
</protein>
<evidence type="ECO:0000313" key="2">
    <source>
        <dbReference type="EMBL" id="CAF5006492.1"/>
    </source>
</evidence>
<dbReference type="EMBL" id="CAJOBH010209078">
    <property type="protein sequence ID" value="CAF5006492.1"/>
    <property type="molecule type" value="Genomic_DNA"/>
</dbReference>
<dbReference type="Gene3D" id="2.60.40.10">
    <property type="entry name" value="Immunoglobulins"/>
    <property type="match status" value="1"/>
</dbReference>
<dbReference type="CDD" id="cd00096">
    <property type="entry name" value="Ig"/>
    <property type="match status" value="1"/>
</dbReference>
<organism evidence="3 5">
    <name type="scientific">Rotaria magnacalcarata</name>
    <dbReference type="NCBI Taxonomy" id="392030"/>
    <lineage>
        <taxon>Eukaryota</taxon>
        <taxon>Metazoa</taxon>
        <taxon>Spiralia</taxon>
        <taxon>Gnathifera</taxon>
        <taxon>Rotifera</taxon>
        <taxon>Eurotatoria</taxon>
        <taxon>Bdelloidea</taxon>
        <taxon>Philodinida</taxon>
        <taxon>Philodinidae</taxon>
        <taxon>Rotaria</taxon>
    </lineage>
</organism>
<dbReference type="AlphaFoldDB" id="A0A8S3F8B0"/>
<evidence type="ECO:0000313" key="3">
    <source>
        <dbReference type="EMBL" id="CAF5109585.1"/>
    </source>
</evidence>
<evidence type="ECO:0000313" key="5">
    <source>
        <dbReference type="Proteomes" id="UP000681720"/>
    </source>
</evidence>
<dbReference type="Proteomes" id="UP000681967">
    <property type="component" value="Unassembled WGS sequence"/>
</dbReference>
<dbReference type="Proteomes" id="UP000681720">
    <property type="component" value="Unassembled WGS sequence"/>
</dbReference>
<comment type="caution">
    <text evidence="3">The sequence shown here is derived from an EMBL/GenBank/DDBJ whole genome shotgun (WGS) entry which is preliminary data.</text>
</comment>
<dbReference type="InterPro" id="IPR013783">
    <property type="entry name" value="Ig-like_fold"/>
</dbReference>